<feature type="transmembrane region" description="Helical" evidence="6">
    <location>
        <begin position="482"/>
        <end position="501"/>
    </location>
</feature>
<keyword evidence="4 6" id="KW-1133">Transmembrane helix</keyword>
<reference evidence="8 9" key="1">
    <citation type="submission" date="2020-12" db="EMBL/GenBank/DDBJ databases">
        <title>Metabolic potential, ecology and presence of endohyphal bacteria is reflected in genomic diversity of Mucoromycotina.</title>
        <authorList>
            <person name="Muszewska A."/>
            <person name="Okrasinska A."/>
            <person name="Steczkiewicz K."/>
            <person name="Drgas O."/>
            <person name="Orlowska M."/>
            <person name="Perlinska-Lenart U."/>
            <person name="Aleksandrzak-Piekarczyk T."/>
            <person name="Szatraj K."/>
            <person name="Zielenkiewicz U."/>
            <person name="Pilsyk S."/>
            <person name="Malc E."/>
            <person name="Mieczkowski P."/>
            <person name="Kruszewska J.S."/>
            <person name="Biernat P."/>
            <person name="Pawlowska J."/>
        </authorList>
    </citation>
    <scope>NUCLEOTIDE SEQUENCE [LARGE SCALE GENOMIC DNA]</scope>
    <source>
        <strain evidence="8 9">CBS 142.35</strain>
    </source>
</reference>
<evidence type="ECO:0000313" key="9">
    <source>
        <dbReference type="Proteomes" id="UP000646827"/>
    </source>
</evidence>
<dbReference type="PRINTS" id="PR01036">
    <property type="entry name" value="TCRTETB"/>
</dbReference>
<dbReference type="GO" id="GO:0012505">
    <property type="term" value="C:endomembrane system"/>
    <property type="evidence" value="ECO:0007669"/>
    <property type="project" value="UniProtKB-SubCell"/>
</dbReference>
<feature type="domain" description="Major facilitator superfamily (MFS) profile" evidence="7">
    <location>
        <begin position="1"/>
        <end position="506"/>
    </location>
</feature>
<keyword evidence="3 6" id="KW-0812">Transmembrane</keyword>
<feature type="transmembrane region" description="Helical" evidence="6">
    <location>
        <begin position="338"/>
        <end position="360"/>
    </location>
</feature>
<dbReference type="Proteomes" id="UP000646827">
    <property type="component" value="Unassembled WGS sequence"/>
</dbReference>
<evidence type="ECO:0000313" key="8">
    <source>
        <dbReference type="EMBL" id="KAG2224336.1"/>
    </source>
</evidence>
<feature type="transmembrane region" description="Helical" evidence="6">
    <location>
        <begin position="80"/>
        <end position="100"/>
    </location>
</feature>
<dbReference type="PANTHER" id="PTHR23501:SF191">
    <property type="entry name" value="VACUOLAR BASIC AMINO ACID TRANSPORTER 4"/>
    <property type="match status" value="1"/>
</dbReference>
<dbReference type="InterPro" id="IPR036259">
    <property type="entry name" value="MFS_trans_sf"/>
</dbReference>
<accession>A0A8H7S817</accession>
<dbReference type="InterPro" id="IPR011701">
    <property type="entry name" value="MFS"/>
</dbReference>
<name>A0A8H7S817_9FUNG</name>
<gene>
    <name evidence="8" type="ORF">INT45_006736</name>
</gene>
<evidence type="ECO:0000256" key="1">
    <source>
        <dbReference type="ARBA" id="ARBA00004127"/>
    </source>
</evidence>
<feature type="transmembrane region" description="Helical" evidence="6">
    <location>
        <begin position="213"/>
        <end position="233"/>
    </location>
</feature>
<comment type="subcellular location">
    <subcellularLocation>
        <location evidence="1">Endomembrane system</location>
        <topology evidence="1">Multi-pass membrane protein</topology>
    </subcellularLocation>
</comment>
<dbReference type="AlphaFoldDB" id="A0A8H7S817"/>
<keyword evidence="2" id="KW-0813">Transport</keyword>
<dbReference type="SUPFAM" id="SSF103473">
    <property type="entry name" value="MFS general substrate transporter"/>
    <property type="match status" value="2"/>
</dbReference>
<evidence type="ECO:0000259" key="7">
    <source>
        <dbReference type="PROSITE" id="PS50850"/>
    </source>
</evidence>
<keyword evidence="5 6" id="KW-0472">Membrane</keyword>
<feature type="transmembrane region" description="Helical" evidence="6">
    <location>
        <begin position="273"/>
        <end position="292"/>
    </location>
</feature>
<proteinExistence type="predicted"/>
<comment type="caution">
    <text evidence="8">The sequence shown here is derived from an EMBL/GenBank/DDBJ whole genome shotgun (WGS) entry which is preliminary data.</text>
</comment>
<evidence type="ECO:0000256" key="4">
    <source>
        <dbReference type="ARBA" id="ARBA00022989"/>
    </source>
</evidence>
<dbReference type="Gene3D" id="1.20.1250.20">
    <property type="entry name" value="MFS general substrate transporter like domains"/>
    <property type="match status" value="1"/>
</dbReference>
<dbReference type="Gene3D" id="1.20.1720.10">
    <property type="entry name" value="Multidrug resistance protein D"/>
    <property type="match status" value="1"/>
</dbReference>
<dbReference type="PANTHER" id="PTHR23501">
    <property type="entry name" value="MAJOR FACILITATOR SUPERFAMILY"/>
    <property type="match status" value="1"/>
</dbReference>
<protein>
    <recommendedName>
        <fullName evidence="7">Major facilitator superfamily (MFS) profile domain-containing protein</fullName>
    </recommendedName>
</protein>
<feature type="transmembrane region" description="Helical" evidence="6">
    <location>
        <begin position="312"/>
        <end position="331"/>
    </location>
</feature>
<dbReference type="Pfam" id="PF07690">
    <property type="entry name" value="MFS_1"/>
    <property type="match status" value="1"/>
</dbReference>
<organism evidence="8 9">
    <name type="scientific">Circinella minor</name>
    <dbReference type="NCBI Taxonomy" id="1195481"/>
    <lineage>
        <taxon>Eukaryota</taxon>
        <taxon>Fungi</taxon>
        <taxon>Fungi incertae sedis</taxon>
        <taxon>Mucoromycota</taxon>
        <taxon>Mucoromycotina</taxon>
        <taxon>Mucoromycetes</taxon>
        <taxon>Mucorales</taxon>
        <taxon>Lichtheimiaceae</taxon>
        <taxon>Circinella</taxon>
    </lineage>
</organism>
<feature type="transmembrane region" description="Helical" evidence="6">
    <location>
        <begin position="50"/>
        <end position="68"/>
    </location>
</feature>
<feature type="transmembrane region" description="Helical" evidence="6">
    <location>
        <begin position="366"/>
        <end position="385"/>
    </location>
</feature>
<feature type="transmembrane region" description="Helical" evidence="6">
    <location>
        <begin position="112"/>
        <end position="131"/>
    </location>
</feature>
<dbReference type="OrthoDB" id="10021397at2759"/>
<sequence>MWIVATALPVIASTFNSLEQVEWVGTAYIVPMTALQPIYGKLADIFGRKCTIVVSIVVFLIGSGFAGSAPNMVMLCAMRAVQGIGAAGISPLVMITIGDLVPLRERAKYQSLVGLCWATGSICGPLIGGVLSEKASWRWIFYINIPIGILAMSILAVCLPATYQSNEHEQELMKSWQEKWLRIDFIGAMLFIATVSCFLLATQWGGTQYSWTSPIILGLYGGCVLLAILTILLSRDTSENRNSNTTMTMTTNNIKRKREPILPLHLFKIRDQVMTYIMALTFCMAMFMNVYYLPIYFQVANGDTPLIAGIELLPFLVPVDLISILSGYLVATTGHYRMMFWFGNALIAIGGGLESTLLAGTQHLQQVFYLMITGAGVGFCIQKYPSVVSSFAKLYMLPLKPMQRPVTAAISLVSFFGHFGFASGIAIGGAIFKNMLIYYLRSMMELTEEQIQYAQQTPEFLDTLEPHLRQIASQAYAMALDWIFVGVAICGSVGFIASLCLSPKKILRDNDDDNNNNGGGENSM</sequence>
<dbReference type="InterPro" id="IPR020846">
    <property type="entry name" value="MFS_dom"/>
</dbReference>
<feature type="transmembrane region" description="Helical" evidence="6">
    <location>
        <begin position="137"/>
        <end position="159"/>
    </location>
</feature>
<dbReference type="GO" id="GO:0005886">
    <property type="term" value="C:plasma membrane"/>
    <property type="evidence" value="ECO:0007669"/>
    <property type="project" value="TreeGrafter"/>
</dbReference>
<evidence type="ECO:0000256" key="5">
    <source>
        <dbReference type="ARBA" id="ARBA00023136"/>
    </source>
</evidence>
<dbReference type="PROSITE" id="PS50850">
    <property type="entry name" value="MFS"/>
    <property type="match status" value="1"/>
</dbReference>
<evidence type="ECO:0000256" key="6">
    <source>
        <dbReference type="SAM" id="Phobius"/>
    </source>
</evidence>
<dbReference type="GO" id="GO:0022857">
    <property type="term" value="F:transmembrane transporter activity"/>
    <property type="evidence" value="ECO:0007669"/>
    <property type="project" value="InterPro"/>
</dbReference>
<feature type="transmembrane region" description="Helical" evidence="6">
    <location>
        <begin position="406"/>
        <end position="432"/>
    </location>
</feature>
<evidence type="ECO:0000256" key="2">
    <source>
        <dbReference type="ARBA" id="ARBA00022448"/>
    </source>
</evidence>
<evidence type="ECO:0000256" key="3">
    <source>
        <dbReference type="ARBA" id="ARBA00022692"/>
    </source>
</evidence>
<keyword evidence="9" id="KW-1185">Reference proteome</keyword>
<dbReference type="EMBL" id="JAEPRB010000044">
    <property type="protein sequence ID" value="KAG2224336.1"/>
    <property type="molecule type" value="Genomic_DNA"/>
</dbReference>
<feature type="transmembrane region" description="Helical" evidence="6">
    <location>
        <begin position="180"/>
        <end position="201"/>
    </location>
</feature>